<reference evidence="3" key="3">
    <citation type="submission" date="2010-09" db="EMBL/GenBank/DDBJ databases">
        <title>Annotation of Gaeumannomyces graminis var. tritici R3-111a-1.</title>
        <authorList>
            <consortium name="The Broad Institute Genome Sequencing Platform"/>
            <person name="Ma L.-J."/>
            <person name="Dead R."/>
            <person name="Young S.K."/>
            <person name="Zeng Q."/>
            <person name="Gargeya S."/>
            <person name="Fitzgerald M."/>
            <person name="Haas B."/>
            <person name="Abouelleil A."/>
            <person name="Alvarado L."/>
            <person name="Arachchi H.M."/>
            <person name="Berlin A."/>
            <person name="Brown A."/>
            <person name="Chapman S.B."/>
            <person name="Chen Z."/>
            <person name="Dunbar C."/>
            <person name="Freedman E."/>
            <person name="Gearin G."/>
            <person name="Gellesch M."/>
            <person name="Goldberg J."/>
            <person name="Griggs A."/>
            <person name="Gujja S."/>
            <person name="Heiman D."/>
            <person name="Howarth C."/>
            <person name="Larson L."/>
            <person name="Lui A."/>
            <person name="MacDonald P.J.P."/>
            <person name="Mehta T."/>
            <person name="Montmayeur A."/>
            <person name="Murphy C."/>
            <person name="Neiman D."/>
            <person name="Pearson M."/>
            <person name="Priest M."/>
            <person name="Roberts A."/>
            <person name="Saif S."/>
            <person name="Shea T."/>
            <person name="Shenoy N."/>
            <person name="Sisk P."/>
            <person name="Stolte C."/>
            <person name="Sykes S."/>
            <person name="Yandava C."/>
            <person name="Wortman J."/>
            <person name="Nusbaum C."/>
            <person name="Birren B."/>
        </authorList>
    </citation>
    <scope>NUCLEOTIDE SEQUENCE</scope>
    <source>
        <strain evidence="3">R3-111a-1</strain>
    </source>
</reference>
<sequence>MRSIGVGIDILFSMLSKRASTTRLTPRLSSGLLIASAAVLFVLLSYLTLYAPEIAEPKERKSRTRPLSQYAIVAGQQGMGGEGERPARAAASNRTLGFGSIQFLNLPHRHDRADAAFLQAYLTDLELTRFPAVRAEDLRDQGLPPTEQPARLNIREKACYRAHANVWQHMVEHRVPALMVLESDAAWDVGLKEIMATLNGPFRDLIAEATGQAAAAPPDPSDPWMAGSGAWDVLHLGGCSDTWREGDPYRIYADPRAPAAKGPFDNLPAQTRERRAVFRAYHMACPTAYAVTLRGAAKLLLRTAWNLEEPVDLAMSLMSMTGELKVYSVRQRIFAQWAYVPGIGMGARGANSDINNQPADDGMDGWEEAKRTHSVWGYKEQLYQDTDFKQMAMHAAWDRIIGPKEPPRGDGGSLPSLP</sequence>
<gene>
    <name evidence="4" type="primary">20351452</name>
    <name evidence="3" type="ORF">GGTG_10994</name>
</gene>
<feature type="domain" description="Glycosyl transferase family 25" evidence="2">
    <location>
        <begin position="110"/>
        <end position="198"/>
    </location>
</feature>
<dbReference type="AlphaFoldDB" id="J3PBX0"/>
<dbReference type="RefSeq" id="XP_009227137.1">
    <property type="nucleotide sequence ID" value="XM_009228873.1"/>
</dbReference>
<reference evidence="3" key="2">
    <citation type="submission" date="2010-07" db="EMBL/GenBank/DDBJ databases">
        <authorList>
            <consortium name="The Broad Institute Genome Sequencing Platform"/>
            <consortium name="Broad Institute Genome Sequencing Center for Infectious Disease"/>
            <person name="Ma L.-J."/>
            <person name="Dead R."/>
            <person name="Young S."/>
            <person name="Zeng Q."/>
            <person name="Koehrsen M."/>
            <person name="Alvarado L."/>
            <person name="Berlin A."/>
            <person name="Chapman S.B."/>
            <person name="Chen Z."/>
            <person name="Freedman E."/>
            <person name="Gellesch M."/>
            <person name="Goldberg J."/>
            <person name="Griggs A."/>
            <person name="Gujja S."/>
            <person name="Heilman E.R."/>
            <person name="Heiman D."/>
            <person name="Hepburn T."/>
            <person name="Howarth C."/>
            <person name="Jen D."/>
            <person name="Larson L."/>
            <person name="Mehta T."/>
            <person name="Neiman D."/>
            <person name="Pearson M."/>
            <person name="Roberts A."/>
            <person name="Saif S."/>
            <person name="Shea T."/>
            <person name="Shenoy N."/>
            <person name="Sisk P."/>
            <person name="Stolte C."/>
            <person name="Sykes S."/>
            <person name="Walk T."/>
            <person name="White J."/>
            <person name="Yandava C."/>
            <person name="Haas B."/>
            <person name="Nusbaum C."/>
            <person name="Birren B."/>
        </authorList>
    </citation>
    <scope>NUCLEOTIDE SEQUENCE</scope>
    <source>
        <strain evidence="3">R3-111a-1</strain>
    </source>
</reference>
<evidence type="ECO:0000259" key="2">
    <source>
        <dbReference type="Pfam" id="PF01755"/>
    </source>
</evidence>
<name>J3PBX0_GAET3</name>
<dbReference type="VEuPathDB" id="FungiDB:GGTG_10994"/>
<evidence type="ECO:0000256" key="1">
    <source>
        <dbReference type="SAM" id="Phobius"/>
    </source>
</evidence>
<dbReference type="EnsemblFungi" id="EJT71740">
    <property type="protein sequence ID" value="EJT71740"/>
    <property type="gene ID" value="GGTG_10994"/>
</dbReference>
<keyword evidence="1" id="KW-0472">Membrane</keyword>
<reference evidence="4" key="4">
    <citation type="journal article" date="2015" name="G3 (Bethesda)">
        <title>Genome sequences of three phytopathogenic species of the Magnaporthaceae family of fungi.</title>
        <authorList>
            <person name="Okagaki L.H."/>
            <person name="Nunes C.C."/>
            <person name="Sailsbery J."/>
            <person name="Clay B."/>
            <person name="Brown D."/>
            <person name="John T."/>
            <person name="Oh Y."/>
            <person name="Young N."/>
            <person name="Fitzgerald M."/>
            <person name="Haas B.J."/>
            <person name="Zeng Q."/>
            <person name="Young S."/>
            <person name="Adiconis X."/>
            <person name="Fan L."/>
            <person name="Levin J.Z."/>
            <person name="Mitchell T.K."/>
            <person name="Okubara P.A."/>
            <person name="Farman M.L."/>
            <person name="Kohn L.M."/>
            <person name="Birren B."/>
            <person name="Ma L.-J."/>
            <person name="Dean R.A."/>
        </authorList>
    </citation>
    <scope>NUCLEOTIDE SEQUENCE</scope>
    <source>
        <strain evidence="4">R3-111a-1</strain>
    </source>
</reference>
<dbReference type="InterPro" id="IPR002654">
    <property type="entry name" value="Glyco_trans_25"/>
</dbReference>
<keyword evidence="1" id="KW-0812">Transmembrane</keyword>
<dbReference type="STRING" id="644352.J3PBX0"/>
<protein>
    <recommendedName>
        <fullName evidence="2">Glycosyl transferase family 25 domain-containing protein</fullName>
    </recommendedName>
</protein>
<organism evidence="3">
    <name type="scientific">Gaeumannomyces tritici (strain R3-111a-1)</name>
    <name type="common">Wheat and barley take-all root rot fungus</name>
    <name type="synonym">Gaeumannomyces graminis var. tritici</name>
    <dbReference type="NCBI Taxonomy" id="644352"/>
    <lineage>
        <taxon>Eukaryota</taxon>
        <taxon>Fungi</taxon>
        <taxon>Dikarya</taxon>
        <taxon>Ascomycota</taxon>
        <taxon>Pezizomycotina</taxon>
        <taxon>Sordariomycetes</taxon>
        <taxon>Sordariomycetidae</taxon>
        <taxon>Magnaporthales</taxon>
        <taxon>Magnaporthaceae</taxon>
        <taxon>Gaeumannomyces</taxon>
    </lineage>
</organism>
<proteinExistence type="predicted"/>
<evidence type="ECO:0000313" key="4">
    <source>
        <dbReference type="EnsemblFungi" id="EJT71740"/>
    </source>
</evidence>
<keyword evidence="1" id="KW-1133">Transmembrane helix</keyword>
<dbReference type="OrthoDB" id="47375at2759"/>
<keyword evidence="5" id="KW-1185">Reference proteome</keyword>
<feature type="transmembrane region" description="Helical" evidence="1">
    <location>
        <begin position="32"/>
        <end position="51"/>
    </location>
</feature>
<dbReference type="GeneID" id="20351452"/>
<dbReference type="EMBL" id="GL385400">
    <property type="protein sequence ID" value="EJT71740.1"/>
    <property type="molecule type" value="Genomic_DNA"/>
</dbReference>
<evidence type="ECO:0000313" key="3">
    <source>
        <dbReference type="EMBL" id="EJT71740.1"/>
    </source>
</evidence>
<dbReference type="HOGENOM" id="CLU_032992_0_0_1"/>
<accession>J3PBX0</accession>
<dbReference type="Pfam" id="PF01755">
    <property type="entry name" value="Glyco_transf_25"/>
    <property type="match status" value="1"/>
</dbReference>
<dbReference type="eggNOG" id="KOG4179">
    <property type="taxonomic scope" value="Eukaryota"/>
</dbReference>
<dbReference type="Proteomes" id="UP000006039">
    <property type="component" value="Unassembled WGS sequence"/>
</dbReference>
<reference evidence="5" key="1">
    <citation type="submission" date="2010-07" db="EMBL/GenBank/DDBJ databases">
        <title>The genome sequence of Gaeumannomyces graminis var. tritici strain R3-111a-1.</title>
        <authorList>
            <consortium name="The Broad Institute Genome Sequencing Platform"/>
            <person name="Ma L.-J."/>
            <person name="Dead R."/>
            <person name="Young S."/>
            <person name="Zeng Q."/>
            <person name="Koehrsen M."/>
            <person name="Alvarado L."/>
            <person name="Berlin A."/>
            <person name="Chapman S.B."/>
            <person name="Chen Z."/>
            <person name="Freedman E."/>
            <person name="Gellesch M."/>
            <person name="Goldberg J."/>
            <person name="Griggs A."/>
            <person name="Gujja S."/>
            <person name="Heilman E.R."/>
            <person name="Heiman D."/>
            <person name="Hepburn T."/>
            <person name="Howarth C."/>
            <person name="Jen D."/>
            <person name="Larson L."/>
            <person name="Mehta T."/>
            <person name="Neiman D."/>
            <person name="Pearson M."/>
            <person name="Roberts A."/>
            <person name="Saif S."/>
            <person name="Shea T."/>
            <person name="Shenoy N."/>
            <person name="Sisk P."/>
            <person name="Stolte C."/>
            <person name="Sykes S."/>
            <person name="Walk T."/>
            <person name="White J."/>
            <person name="Yandava C."/>
            <person name="Haas B."/>
            <person name="Nusbaum C."/>
            <person name="Birren B."/>
        </authorList>
    </citation>
    <scope>NUCLEOTIDE SEQUENCE [LARGE SCALE GENOMIC DNA]</scope>
    <source>
        <strain evidence="5">R3-111a-1</strain>
    </source>
</reference>
<evidence type="ECO:0000313" key="5">
    <source>
        <dbReference type="Proteomes" id="UP000006039"/>
    </source>
</evidence>
<dbReference type="CDD" id="cd06532">
    <property type="entry name" value="Glyco_transf_25"/>
    <property type="match status" value="1"/>
</dbReference>
<reference evidence="4" key="5">
    <citation type="submission" date="2018-04" db="UniProtKB">
        <authorList>
            <consortium name="EnsemblFungi"/>
        </authorList>
    </citation>
    <scope>IDENTIFICATION</scope>
    <source>
        <strain evidence="4">R3-111a-1</strain>
    </source>
</reference>